<accession>A0A3D1JE68</accession>
<dbReference type="SUPFAM" id="SSF53383">
    <property type="entry name" value="PLP-dependent transferases"/>
    <property type="match status" value="1"/>
</dbReference>
<dbReference type="EMBL" id="DPBP01000009">
    <property type="protein sequence ID" value="HCE16714.1"/>
    <property type="molecule type" value="Genomic_DNA"/>
</dbReference>
<keyword evidence="3" id="KW-0032">Aminotransferase</keyword>
<protein>
    <submittedName>
        <fullName evidence="3">Aminotransferase</fullName>
    </submittedName>
</protein>
<evidence type="ECO:0000313" key="4">
    <source>
        <dbReference type="Proteomes" id="UP000264141"/>
    </source>
</evidence>
<name>A0A3D1JE68_9CHLR</name>
<sequence length="393" mass="44708">MMTSSCDPEQLRTLFLLDPHIHFLNHGSFGACPRPVFEDYQSWQRELERQPVLFLGRNYPALDRQVREVLAEALHTRADNLALVPNATHGVNILAHSLHLAPGDEVLATDHEYGACEATWEFYCQRMGAKYVRQPLCLPVASKDELLDQFWEGVTPRTRVIFLSHITSPTALTLPVKEICARARQQGILTIVDGAHAPGQIDLDLEAIGADFYTGNCHKWMLSPKGAGFLYARPEMQRLIEPLVVSWGYRNRTGSPLVDYLQWTGTHDPAAALAVPAAIRFMEEYRWGEVRKTCHDRLRWTVEHLCALVGKSPLYPLDSDLYYQMAIAPLPETTDLQVLKDRLYDEFQVEVPFIEWNGNKFVRVSVQGYNTREDVEVLCRGLEVLLPQVQQGR</sequence>
<dbReference type="Gene3D" id="3.40.640.10">
    <property type="entry name" value="Type I PLP-dependent aspartate aminotransferase-like (Major domain)"/>
    <property type="match status" value="1"/>
</dbReference>
<dbReference type="Pfam" id="PF00266">
    <property type="entry name" value="Aminotran_5"/>
    <property type="match status" value="1"/>
</dbReference>
<proteinExistence type="predicted"/>
<dbReference type="STRING" id="229919.GCA_001050195_02397"/>
<evidence type="ECO:0000313" key="3">
    <source>
        <dbReference type="EMBL" id="HCE16714.1"/>
    </source>
</evidence>
<dbReference type="AlphaFoldDB" id="A0A3D1JE68"/>
<dbReference type="InterPro" id="IPR000192">
    <property type="entry name" value="Aminotrans_V_dom"/>
</dbReference>
<dbReference type="PANTHER" id="PTHR43092:SF2">
    <property type="entry name" value="HERCYNYLCYSTEINE SULFOXIDE LYASE"/>
    <property type="match status" value="1"/>
</dbReference>
<keyword evidence="1" id="KW-0663">Pyridoxal phosphate</keyword>
<dbReference type="PANTHER" id="PTHR43092">
    <property type="entry name" value="L-CYSTEINE DESULFHYDRASE"/>
    <property type="match status" value="1"/>
</dbReference>
<comment type="caution">
    <text evidence="3">The sequence shown here is derived from an EMBL/GenBank/DDBJ whole genome shotgun (WGS) entry which is preliminary data.</text>
</comment>
<evidence type="ECO:0000256" key="1">
    <source>
        <dbReference type="ARBA" id="ARBA00022898"/>
    </source>
</evidence>
<dbReference type="Gene3D" id="3.90.1150.10">
    <property type="entry name" value="Aspartate Aminotransferase, domain 1"/>
    <property type="match status" value="1"/>
</dbReference>
<evidence type="ECO:0000259" key="2">
    <source>
        <dbReference type="Pfam" id="PF00266"/>
    </source>
</evidence>
<organism evidence="3 4">
    <name type="scientific">Anaerolinea thermolimosa</name>
    <dbReference type="NCBI Taxonomy" id="229919"/>
    <lineage>
        <taxon>Bacteria</taxon>
        <taxon>Bacillati</taxon>
        <taxon>Chloroflexota</taxon>
        <taxon>Anaerolineae</taxon>
        <taxon>Anaerolineales</taxon>
        <taxon>Anaerolineaceae</taxon>
        <taxon>Anaerolinea</taxon>
    </lineage>
</organism>
<dbReference type="InterPro" id="IPR015422">
    <property type="entry name" value="PyrdxlP-dep_Trfase_small"/>
</dbReference>
<keyword evidence="3" id="KW-0808">Transferase</keyword>
<gene>
    <name evidence="3" type="ORF">DEQ80_02525</name>
</gene>
<feature type="domain" description="Aminotransferase class V" evidence="2">
    <location>
        <begin position="64"/>
        <end position="305"/>
    </location>
</feature>
<dbReference type="InterPro" id="IPR015424">
    <property type="entry name" value="PyrdxlP-dep_Trfase"/>
</dbReference>
<reference evidence="3 4" key="1">
    <citation type="journal article" date="2018" name="Nat. Biotechnol.">
        <title>A standardized bacterial taxonomy based on genome phylogeny substantially revises the tree of life.</title>
        <authorList>
            <person name="Parks D.H."/>
            <person name="Chuvochina M."/>
            <person name="Waite D.W."/>
            <person name="Rinke C."/>
            <person name="Skarshewski A."/>
            <person name="Chaumeil P.A."/>
            <person name="Hugenholtz P."/>
        </authorList>
    </citation>
    <scope>NUCLEOTIDE SEQUENCE [LARGE SCALE GENOMIC DNA]</scope>
    <source>
        <strain evidence="3">UBA8781</strain>
    </source>
</reference>
<dbReference type="InterPro" id="IPR015421">
    <property type="entry name" value="PyrdxlP-dep_Trfase_major"/>
</dbReference>
<dbReference type="Proteomes" id="UP000264141">
    <property type="component" value="Unassembled WGS sequence"/>
</dbReference>
<dbReference type="GO" id="GO:0008483">
    <property type="term" value="F:transaminase activity"/>
    <property type="evidence" value="ECO:0007669"/>
    <property type="project" value="UniProtKB-KW"/>
</dbReference>